<dbReference type="PANTHER" id="PTHR42760">
    <property type="entry name" value="SHORT-CHAIN DEHYDROGENASES/REDUCTASES FAMILY MEMBER"/>
    <property type="match status" value="1"/>
</dbReference>
<dbReference type="GO" id="GO:0048038">
    <property type="term" value="F:quinone binding"/>
    <property type="evidence" value="ECO:0007669"/>
    <property type="project" value="TreeGrafter"/>
</dbReference>
<keyword evidence="2" id="KW-0521">NADP</keyword>
<dbReference type="InterPro" id="IPR002347">
    <property type="entry name" value="SDR_fam"/>
</dbReference>
<keyword evidence="4" id="KW-1185">Reference proteome</keyword>
<dbReference type="PANTHER" id="PTHR42760:SF121">
    <property type="entry name" value="3-OXOACYL-(ACYL-CARRIER-PROTEIN) REDUCTASE"/>
    <property type="match status" value="1"/>
</dbReference>
<evidence type="ECO:0000313" key="3">
    <source>
        <dbReference type="EMBL" id="GJJ08066.1"/>
    </source>
</evidence>
<protein>
    <recommendedName>
        <fullName evidence="5">NAD(P)-binding protein</fullName>
    </recommendedName>
</protein>
<dbReference type="SUPFAM" id="SSF51735">
    <property type="entry name" value="NAD(P)-binding Rossmann-fold domains"/>
    <property type="match status" value="1"/>
</dbReference>
<dbReference type="GO" id="GO:0006633">
    <property type="term" value="P:fatty acid biosynthetic process"/>
    <property type="evidence" value="ECO:0007669"/>
    <property type="project" value="TreeGrafter"/>
</dbReference>
<evidence type="ECO:0000256" key="2">
    <source>
        <dbReference type="ARBA" id="ARBA00022857"/>
    </source>
</evidence>
<dbReference type="GO" id="GO:0016616">
    <property type="term" value="F:oxidoreductase activity, acting on the CH-OH group of donors, NAD or NADP as acceptor"/>
    <property type="evidence" value="ECO:0007669"/>
    <property type="project" value="TreeGrafter"/>
</dbReference>
<dbReference type="PRINTS" id="PR00081">
    <property type="entry name" value="GDHRDH"/>
</dbReference>
<dbReference type="InterPro" id="IPR036291">
    <property type="entry name" value="NAD(P)-bd_dom_sf"/>
</dbReference>
<dbReference type="Proteomes" id="UP001050691">
    <property type="component" value="Unassembled WGS sequence"/>
</dbReference>
<comment type="similarity">
    <text evidence="1">Belongs to the short-chain dehydrogenases/reductases (SDR) family.</text>
</comment>
<organism evidence="3 4">
    <name type="scientific">Clathrus columnatus</name>
    <dbReference type="NCBI Taxonomy" id="1419009"/>
    <lineage>
        <taxon>Eukaryota</taxon>
        <taxon>Fungi</taxon>
        <taxon>Dikarya</taxon>
        <taxon>Basidiomycota</taxon>
        <taxon>Agaricomycotina</taxon>
        <taxon>Agaricomycetes</taxon>
        <taxon>Phallomycetidae</taxon>
        <taxon>Phallales</taxon>
        <taxon>Clathraceae</taxon>
        <taxon>Clathrus</taxon>
    </lineage>
</organism>
<accession>A0AAV5A4W5</accession>
<dbReference type="EMBL" id="BPWL01000003">
    <property type="protein sequence ID" value="GJJ08066.1"/>
    <property type="molecule type" value="Genomic_DNA"/>
</dbReference>
<evidence type="ECO:0008006" key="5">
    <source>
        <dbReference type="Google" id="ProtNLM"/>
    </source>
</evidence>
<evidence type="ECO:0000313" key="4">
    <source>
        <dbReference type="Proteomes" id="UP001050691"/>
    </source>
</evidence>
<evidence type="ECO:0000256" key="1">
    <source>
        <dbReference type="ARBA" id="ARBA00006484"/>
    </source>
</evidence>
<dbReference type="AlphaFoldDB" id="A0AAV5A4W5"/>
<gene>
    <name evidence="3" type="ORF">Clacol_002273</name>
</gene>
<dbReference type="Pfam" id="PF00106">
    <property type="entry name" value="adh_short"/>
    <property type="match status" value="1"/>
</dbReference>
<dbReference type="PROSITE" id="PS00061">
    <property type="entry name" value="ADH_SHORT"/>
    <property type="match status" value="1"/>
</dbReference>
<proteinExistence type="inferred from homology"/>
<comment type="caution">
    <text evidence="3">The sequence shown here is derived from an EMBL/GenBank/DDBJ whole genome shotgun (WGS) entry which is preliminary data.</text>
</comment>
<sequence>MINSHRTAIITGAAGALGADIAIRLASEGYKITITDLPSRSQELQELADNITKKEGEKPNAKKILVITGDVTKEKEVEEIVQKTVEHFGSLEVMVANHGLFYGSLLTNMPEDKWDAVMNVNAKGVFLCYKVAANQMLKQQQDPADKDRGCSGAGYSGANLCSAYAASKFAIRGLTQAAASELGRANITVNAYAPGFIGGTEMYGIFEKSINENFQLPEGAWNQIALENIRMKRLGEKRNVSSMVAYLASKDADWVTGTSFPVAVSRFYGGCF</sequence>
<dbReference type="InterPro" id="IPR020904">
    <property type="entry name" value="Sc_DH/Rdtase_CS"/>
</dbReference>
<dbReference type="FunFam" id="3.40.50.720:FF:000084">
    <property type="entry name" value="Short-chain dehydrogenase reductase"/>
    <property type="match status" value="1"/>
</dbReference>
<dbReference type="Gene3D" id="3.40.50.720">
    <property type="entry name" value="NAD(P)-binding Rossmann-like Domain"/>
    <property type="match status" value="1"/>
</dbReference>
<name>A0AAV5A4W5_9AGAM</name>
<reference evidence="3" key="1">
    <citation type="submission" date="2021-10" db="EMBL/GenBank/DDBJ databases">
        <title>De novo Genome Assembly of Clathrus columnatus (Basidiomycota, Fungi) Using Illumina and Nanopore Sequence Data.</title>
        <authorList>
            <person name="Ogiso-Tanaka E."/>
            <person name="Itagaki H."/>
            <person name="Hosoya T."/>
            <person name="Hosaka K."/>
        </authorList>
    </citation>
    <scope>NUCLEOTIDE SEQUENCE</scope>
    <source>
        <strain evidence="3">MO-923</strain>
    </source>
</reference>